<dbReference type="SFLD" id="SFLDS00029">
    <property type="entry name" value="Radical_SAM"/>
    <property type="match status" value="1"/>
</dbReference>
<dbReference type="Gene3D" id="3.80.30.20">
    <property type="entry name" value="tm_1862 like domain"/>
    <property type="match status" value="1"/>
</dbReference>
<dbReference type="GO" id="GO:0051536">
    <property type="term" value="F:iron-sulfur cluster binding"/>
    <property type="evidence" value="ECO:0007669"/>
    <property type="project" value="InterPro"/>
</dbReference>
<dbReference type="EMBL" id="JAFJZZ010000001">
    <property type="protein sequence ID" value="MBN7772550.1"/>
    <property type="molecule type" value="Genomic_DNA"/>
</dbReference>
<dbReference type="InterPro" id="IPR045784">
    <property type="entry name" value="Radical_SAM_N2"/>
</dbReference>
<evidence type="ECO:0000259" key="1">
    <source>
        <dbReference type="PROSITE" id="PS51918"/>
    </source>
</evidence>
<gene>
    <name evidence="2" type="ORF">JYB65_04175</name>
</gene>
<dbReference type="Pfam" id="PF04055">
    <property type="entry name" value="Radical_SAM"/>
    <property type="match status" value="1"/>
</dbReference>
<dbReference type="PROSITE" id="PS51918">
    <property type="entry name" value="RADICAL_SAM"/>
    <property type="match status" value="1"/>
</dbReference>
<dbReference type="InterPro" id="IPR058240">
    <property type="entry name" value="rSAM_sf"/>
</dbReference>
<evidence type="ECO:0000313" key="2">
    <source>
        <dbReference type="EMBL" id="MBN7772550.1"/>
    </source>
</evidence>
<dbReference type="SMART" id="SM00729">
    <property type="entry name" value="Elp3"/>
    <property type="match status" value="1"/>
</dbReference>
<dbReference type="GO" id="GO:0003824">
    <property type="term" value="F:catalytic activity"/>
    <property type="evidence" value="ECO:0007669"/>
    <property type="project" value="InterPro"/>
</dbReference>
<dbReference type="InterPro" id="IPR007197">
    <property type="entry name" value="rSAM"/>
</dbReference>
<dbReference type="NCBIfam" id="TIGR03960">
    <property type="entry name" value="rSAM_fuse_unch"/>
    <property type="match status" value="1"/>
</dbReference>
<reference evidence="2" key="1">
    <citation type="submission" date="2021-02" db="EMBL/GenBank/DDBJ databases">
        <title>Abyssanaerobacter marinus gen.nov., sp., nov, anaerobic bacterium isolated from the Onnuri vent field of Indian Ocean and suggestion of Mogibacteriaceae fam. nov., and proposal of reclassification of ambiguous this family's genus member.</title>
        <authorList>
            <person name="Kim Y.J."/>
            <person name="Yang J.-A."/>
        </authorList>
    </citation>
    <scope>NUCLEOTIDE SEQUENCE</scope>
    <source>
        <strain evidence="2">DSM 2634</strain>
    </source>
</reference>
<sequence>MSLNLNLDNILKRVEKPARYIGGELNSVSKEPQETTTRFCFAFPDTYEIGMSYLGMQILYHILNKEEHIFCERAYCPGLDMEAILREEHIPLFTLESKTPIKEMDFVGFTLQYELSFTNILNILDLSGIPFLREERGDAFPIVIAGGPCAFNPEPLADIVDIFLIGDGEEILVTLFNEYQASKGAGETREEFYKRVVKLQGVYIPKFYEPMYNEENGQIERIEKLYDDAPDRVLRCIISDINAVDFPTNPIVPFIETVHDRSVVETFRGCTRGCRFCQAGMIYRPVRERKMELIEELARKQLENTGHEELSLLSLSTSDYSRFEELAMNLMSMCKNNNVSLSLPSLRLDSFSFKVLEQIQGYKKSGLTFAPEAGSQRLRDVINKCITEENIYSAVEQALELGWKNIKLYFMTGLPTENVEDLDGIYDIAYNIIELNRKINAKSGRFNVTVSASNFVPKAHTPFQWMAQDSAQQFSEKHKYLKDKLRTIKGVTFNYHGTDTSVLEAVFARGDRRVGKVIIKAFELGCKFDGWTEHFNYPAWKQAFEETGVNPDFYTTRERSYEEVLPWDIIDSGISKDFLIRENEKARKEETTQDCRNGCVGCGMNNNVKCEMEGING</sequence>
<dbReference type="PANTHER" id="PTHR42731:SF1">
    <property type="entry name" value="RADICAL SAM DOMAIN PROTEIN"/>
    <property type="match status" value="1"/>
</dbReference>
<dbReference type="RefSeq" id="WP_206581347.1">
    <property type="nucleotide sequence ID" value="NZ_JAFJZZ010000001.1"/>
</dbReference>
<name>A0A939D7M4_CLOAM</name>
<organism evidence="2 3">
    <name type="scientific">Clostridium aminobutyricum</name>
    <dbReference type="NCBI Taxonomy" id="33953"/>
    <lineage>
        <taxon>Bacteria</taxon>
        <taxon>Bacillati</taxon>
        <taxon>Bacillota</taxon>
        <taxon>Clostridia</taxon>
        <taxon>Eubacteriales</taxon>
        <taxon>Clostridiaceae</taxon>
        <taxon>Clostridium</taxon>
    </lineage>
</organism>
<dbReference type="SFLD" id="SFLDG01082">
    <property type="entry name" value="B12-binding_domain_containing"/>
    <property type="match status" value="1"/>
</dbReference>
<keyword evidence="3" id="KW-1185">Reference proteome</keyword>
<dbReference type="AlphaFoldDB" id="A0A939D7M4"/>
<proteinExistence type="predicted"/>
<dbReference type="Pfam" id="PF19864">
    <property type="entry name" value="Radical_SAM_N2"/>
    <property type="match status" value="1"/>
</dbReference>
<evidence type="ECO:0000313" key="3">
    <source>
        <dbReference type="Proteomes" id="UP000664545"/>
    </source>
</evidence>
<dbReference type="SUPFAM" id="SSF102114">
    <property type="entry name" value="Radical SAM enzymes"/>
    <property type="match status" value="1"/>
</dbReference>
<protein>
    <submittedName>
        <fullName evidence="2">TIGR03960 family B12-binding radical SAM protein</fullName>
    </submittedName>
</protein>
<dbReference type="Proteomes" id="UP000664545">
    <property type="component" value="Unassembled WGS sequence"/>
</dbReference>
<dbReference type="PANTHER" id="PTHR42731">
    <property type="entry name" value="SLL1084 PROTEIN"/>
    <property type="match status" value="1"/>
</dbReference>
<dbReference type="InterPro" id="IPR023404">
    <property type="entry name" value="rSAM_horseshoe"/>
</dbReference>
<dbReference type="InterPro" id="IPR023862">
    <property type="entry name" value="CHP03960_rSAM"/>
</dbReference>
<dbReference type="InterPro" id="IPR006638">
    <property type="entry name" value="Elp3/MiaA/NifB-like_rSAM"/>
</dbReference>
<accession>A0A939D7M4</accession>
<comment type="caution">
    <text evidence="2">The sequence shown here is derived from an EMBL/GenBank/DDBJ whole genome shotgun (WGS) entry which is preliminary data.</text>
</comment>
<feature type="domain" description="Radical SAM core" evidence="1">
    <location>
        <begin position="256"/>
        <end position="492"/>
    </location>
</feature>